<dbReference type="Gene3D" id="4.10.60.10">
    <property type="entry name" value="Zinc finger, CCHC-type"/>
    <property type="match status" value="1"/>
</dbReference>
<dbReference type="SUPFAM" id="SSF57756">
    <property type="entry name" value="Retrovirus zinc finger-like domains"/>
    <property type="match status" value="1"/>
</dbReference>
<dbReference type="AlphaFoldDB" id="A0A4Y2MYF8"/>
<accession>A0A4Y2MYF8</accession>
<dbReference type="EMBL" id="BGPR01008075">
    <property type="protein sequence ID" value="GBN31390.1"/>
    <property type="molecule type" value="Genomic_DNA"/>
</dbReference>
<evidence type="ECO:0000259" key="3">
    <source>
        <dbReference type="PROSITE" id="PS50158"/>
    </source>
</evidence>
<dbReference type="PANTHER" id="PTHR33223">
    <property type="entry name" value="CCHC-TYPE DOMAIN-CONTAINING PROTEIN"/>
    <property type="match status" value="1"/>
</dbReference>
<sequence length="312" mass="35703">MTSQDEILKNPSLLSTIPNLNGNNAGEFFRVLEETAVLGQWSKPQLIAIGKLKLAGRARCFYDASLAGQDLDYKTWKEKFLKQFEDGQSFATNFSRFSSAFQMESERVRDFASRIEGLAHKRFNGSDVGASGMSEELREKMLLSQFTAGLKPTVRAQILIENPGKFQEAVEVADRIEKAQNMLTPNISVVSSLTGSETNFEKLMKANTETYTKTIDLLSKQLEKMNERLDRLENEKERMESTSRNFKSPNFVKQTIKCFFCQKPGHYERECRKKMTEEQYFRRQNGRGNWGDRRPGKILQILETAQTNTSRG</sequence>
<keyword evidence="5" id="KW-1185">Reference proteome</keyword>
<proteinExistence type="predicted"/>
<evidence type="ECO:0000256" key="1">
    <source>
        <dbReference type="PROSITE-ProRule" id="PRU00047"/>
    </source>
</evidence>
<dbReference type="Gene3D" id="1.10.4020.10">
    <property type="entry name" value="DNA breaking-rejoining enzymes"/>
    <property type="match status" value="1"/>
</dbReference>
<evidence type="ECO:0000313" key="5">
    <source>
        <dbReference type="Proteomes" id="UP000499080"/>
    </source>
</evidence>
<evidence type="ECO:0000256" key="2">
    <source>
        <dbReference type="SAM" id="Coils"/>
    </source>
</evidence>
<evidence type="ECO:0000313" key="4">
    <source>
        <dbReference type="EMBL" id="GBN31390.1"/>
    </source>
</evidence>
<dbReference type="InterPro" id="IPR038269">
    <property type="entry name" value="SCAN_sf"/>
</dbReference>
<dbReference type="Pfam" id="PF00098">
    <property type="entry name" value="zf-CCHC"/>
    <property type="match status" value="1"/>
</dbReference>
<feature type="domain" description="CCHC-type" evidence="3">
    <location>
        <begin position="257"/>
        <end position="273"/>
    </location>
</feature>
<dbReference type="OrthoDB" id="6759373at2759"/>
<keyword evidence="2" id="KW-0175">Coiled coil</keyword>
<protein>
    <recommendedName>
        <fullName evidence="3">CCHC-type domain-containing protein</fullName>
    </recommendedName>
</protein>
<reference evidence="4 5" key="1">
    <citation type="journal article" date="2019" name="Sci. Rep.">
        <title>Orb-weaving spider Araneus ventricosus genome elucidates the spidroin gene catalogue.</title>
        <authorList>
            <person name="Kono N."/>
            <person name="Nakamura H."/>
            <person name="Ohtoshi R."/>
            <person name="Moran D.A.P."/>
            <person name="Shinohara A."/>
            <person name="Yoshida Y."/>
            <person name="Fujiwara M."/>
            <person name="Mori M."/>
            <person name="Tomita M."/>
            <person name="Arakawa K."/>
        </authorList>
    </citation>
    <scope>NUCLEOTIDE SEQUENCE [LARGE SCALE GENOMIC DNA]</scope>
</reference>
<dbReference type="SMART" id="SM00343">
    <property type="entry name" value="ZnF_C2HC"/>
    <property type="match status" value="1"/>
</dbReference>
<organism evidence="4 5">
    <name type="scientific">Araneus ventricosus</name>
    <name type="common">Orbweaver spider</name>
    <name type="synonym">Epeira ventricosa</name>
    <dbReference type="NCBI Taxonomy" id="182803"/>
    <lineage>
        <taxon>Eukaryota</taxon>
        <taxon>Metazoa</taxon>
        <taxon>Ecdysozoa</taxon>
        <taxon>Arthropoda</taxon>
        <taxon>Chelicerata</taxon>
        <taxon>Arachnida</taxon>
        <taxon>Araneae</taxon>
        <taxon>Araneomorphae</taxon>
        <taxon>Entelegynae</taxon>
        <taxon>Araneoidea</taxon>
        <taxon>Araneidae</taxon>
        <taxon>Araneus</taxon>
    </lineage>
</organism>
<dbReference type="GO" id="GO:0008270">
    <property type="term" value="F:zinc ion binding"/>
    <property type="evidence" value="ECO:0007669"/>
    <property type="project" value="UniProtKB-KW"/>
</dbReference>
<dbReference type="Proteomes" id="UP000499080">
    <property type="component" value="Unassembled WGS sequence"/>
</dbReference>
<keyword evidence="1" id="KW-0479">Metal-binding</keyword>
<keyword evidence="1" id="KW-0862">Zinc</keyword>
<dbReference type="GO" id="GO:0003676">
    <property type="term" value="F:nucleic acid binding"/>
    <property type="evidence" value="ECO:0007669"/>
    <property type="project" value="InterPro"/>
</dbReference>
<feature type="coiled-coil region" evidence="2">
    <location>
        <begin position="208"/>
        <end position="245"/>
    </location>
</feature>
<keyword evidence="1" id="KW-0863">Zinc-finger</keyword>
<dbReference type="InterPro" id="IPR001878">
    <property type="entry name" value="Znf_CCHC"/>
</dbReference>
<dbReference type="InterPro" id="IPR036875">
    <property type="entry name" value="Znf_CCHC_sf"/>
</dbReference>
<gene>
    <name evidence="4" type="ORF">AVEN_34777_1</name>
</gene>
<dbReference type="PANTHER" id="PTHR33223:SF6">
    <property type="entry name" value="CCHC-TYPE DOMAIN-CONTAINING PROTEIN"/>
    <property type="match status" value="1"/>
</dbReference>
<name>A0A4Y2MYF8_ARAVE</name>
<comment type="caution">
    <text evidence="4">The sequence shown here is derived from an EMBL/GenBank/DDBJ whole genome shotgun (WGS) entry which is preliminary data.</text>
</comment>
<dbReference type="PROSITE" id="PS50158">
    <property type="entry name" value="ZF_CCHC"/>
    <property type="match status" value="1"/>
</dbReference>